<dbReference type="EMBL" id="CP014692">
    <property type="protein sequence ID" value="AQS84481.1"/>
    <property type="molecule type" value="Genomic_DNA"/>
</dbReference>
<keyword evidence="2" id="KW-1185">Reference proteome</keyword>
<dbReference type="KEGG" id="aace:A0U92_06480"/>
<proteinExistence type="predicted"/>
<reference evidence="1 2" key="1">
    <citation type="submission" date="2016-03" db="EMBL/GenBank/DDBJ databases">
        <title>Acetic acid bacteria sequencing.</title>
        <authorList>
            <person name="Brandt J."/>
            <person name="Jakob F."/>
            <person name="Vogel R.F."/>
        </authorList>
    </citation>
    <scope>NUCLEOTIDE SEQUENCE [LARGE SCALE GENOMIC DNA]</scope>
    <source>
        <strain evidence="1 2">TMW2.1153</strain>
    </source>
</reference>
<name>A0A1U9KF91_ACEAC</name>
<sequence length="65" mass="7359">MAGGREHDFRFLPLPIHASLLAEREQAPVQAQEIQVEPRALALRTLRLEQAQVLMRAQVCVLARD</sequence>
<evidence type="ECO:0000313" key="2">
    <source>
        <dbReference type="Proteomes" id="UP000188937"/>
    </source>
</evidence>
<organism evidence="1 2">
    <name type="scientific">Acetobacter aceti</name>
    <dbReference type="NCBI Taxonomy" id="435"/>
    <lineage>
        <taxon>Bacteria</taxon>
        <taxon>Pseudomonadati</taxon>
        <taxon>Pseudomonadota</taxon>
        <taxon>Alphaproteobacteria</taxon>
        <taxon>Acetobacterales</taxon>
        <taxon>Acetobacteraceae</taxon>
        <taxon>Acetobacter</taxon>
        <taxon>Acetobacter subgen. Acetobacter</taxon>
    </lineage>
</organism>
<protein>
    <submittedName>
        <fullName evidence="1">Uncharacterized protein</fullName>
    </submittedName>
</protein>
<evidence type="ECO:0000313" key="1">
    <source>
        <dbReference type="EMBL" id="AQS84481.1"/>
    </source>
</evidence>
<gene>
    <name evidence="1" type="ORF">A0U92_06480</name>
</gene>
<accession>A0A1U9KF91</accession>
<dbReference type="AlphaFoldDB" id="A0A1U9KF91"/>
<dbReference type="Proteomes" id="UP000188937">
    <property type="component" value="Chromosome"/>
</dbReference>